<keyword evidence="2" id="KW-1185">Reference proteome</keyword>
<proteinExistence type="predicted"/>
<name>A0ABP1FSI0_9CHLO</name>
<sequence>MYTSNSNTRVRGSGTFSARSVSLPAPLLPVSGALGNPSPMMFIKTSVLILLATAIGQADARRRMFATQERHSTDNIAKLRDYYGTGSSSTEKDVAGLWWDKVYHTFFTGAQDCPGARGTWYLSTLAFQSTPNRPQASLNAVVTGILSASDCHALGHDMAAAALAGLHANQLTRITTLQDPETALLPTKASVYYGVTQNGKCEIHTLVPGEADLTRGASPFMGFSTCVHA</sequence>
<evidence type="ECO:0000313" key="1">
    <source>
        <dbReference type="EMBL" id="CAL5222879.1"/>
    </source>
</evidence>
<dbReference type="EMBL" id="CAXHTA020000007">
    <property type="protein sequence ID" value="CAL5222879.1"/>
    <property type="molecule type" value="Genomic_DNA"/>
</dbReference>
<protein>
    <submittedName>
        <fullName evidence="1">G5306 protein</fullName>
    </submittedName>
</protein>
<organism evidence="1 2">
    <name type="scientific">Coccomyxa viridis</name>
    <dbReference type="NCBI Taxonomy" id="1274662"/>
    <lineage>
        <taxon>Eukaryota</taxon>
        <taxon>Viridiplantae</taxon>
        <taxon>Chlorophyta</taxon>
        <taxon>core chlorophytes</taxon>
        <taxon>Trebouxiophyceae</taxon>
        <taxon>Trebouxiophyceae incertae sedis</taxon>
        <taxon>Coccomyxaceae</taxon>
        <taxon>Coccomyxa</taxon>
    </lineage>
</organism>
<gene>
    <name evidence="1" type="primary">g5306</name>
    <name evidence="1" type="ORF">VP750_LOCUS4538</name>
</gene>
<comment type="caution">
    <text evidence="1">The sequence shown here is derived from an EMBL/GenBank/DDBJ whole genome shotgun (WGS) entry which is preliminary data.</text>
</comment>
<dbReference type="Proteomes" id="UP001497392">
    <property type="component" value="Unassembled WGS sequence"/>
</dbReference>
<evidence type="ECO:0000313" key="2">
    <source>
        <dbReference type="Proteomes" id="UP001497392"/>
    </source>
</evidence>
<reference evidence="1 2" key="1">
    <citation type="submission" date="2024-06" db="EMBL/GenBank/DDBJ databases">
        <authorList>
            <person name="Kraege A."/>
            <person name="Thomma B."/>
        </authorList>
    </citation>
    <scope>NUCLEOTIDE SEQUENCE [LARGE SCALE GENOMIC DNA]</scope>
</reference>
<accession>A0ABP1FSI0</accession>